<evidence type="ECO:0000313" key="2">
    <source>
        <dbReference type="EMBL" id="SHN35510.1"/>
    </source>
</evidence>
<accession>A0A9X8N9T3</accession>
<dbReference type="AlphaFoldDB" id="A0A9X8N9T3"/>
<comment type="caution">
    <text evidence="2">The sequence shown here is derived from an EMBL/GenBank/DDBJ whole genome shotgun (WGS) entry which is preliminary data.</text>
</comment>
<evidence type="ECO:0000256" key="1">
    <source>
        <dbReference type="SAM" id="MobiDB-lite"/>
    </source>
</evidence>
<feature type="region of interest" description="Disordered" evidence="1">
    <location>
        <begin position="74"/>
        <end position="105"/>
    </location>
</feature>
<protein>
    <recommendedName>
        <fullName evidence="4">Transposase DDE domain-containing protein</fullName>
    </recommendedName>
</protein>
<dbReference type="Gene3D" id="3.90.350.10">
    <property type="entry name" value="Transposase Inhibitor Protein From Tn5, Chain A, domain 1"/>
    <property type="match status" value="1"/>
</dbReference>
<name>A0A9X8N9T3_9ACTN</name>
<dbReference type="EMBL" id="FRBK01000058">
    <property type="protein sequence ID" value="SHN35510.1"/>
    <property type="molecule type" value="Genomic_DNA"/>
</dbReference>
<reference evidence="3" key="1">
    <citation type="submission" date="2016-11" db="EMBL/GenBank/DDBJ databases">
        <authorList>
            <person name="Jaros S."/>
            <person name="Januszkiewicz K."/>
            <person name="Wedrychowicz H."/>
        </authorList>
    </citation>
    <scope>NUCLEOTIDE SEQUENCE [LARGE SCALE GENOMIC DNA]</scope>
    <source>
        <strain evidence="3">CGMCC 4.3555</strain>
    </source>
</reference>
<dbReference type="SUPFAM" id="SSF53098">
    <property type="entry name" value="Ribonuclease H-like"/>
    <property type="match status" value="1"/>
</dbReference>
<evidence type="ECO:0008006" key="4">
    <source>
        <dbReference type="Google" id="ProtNLM"/>
    </source>
</evidence>
<proteinExistence type="predicted"/>
<dbReference type="InterPro" id="IPR012337">
    <property type="entry name" value="RNaseH-like_sf"/>
</dbReference>
<gene>
    <name evidence="2" type="ORF">SAMN05216268_1585</name>
</gene>
<dbReference type="Proteomes" id="UP000184388">
    <property type="component" value="Unassembled WGS sequence"/>
</dbReference>
<organism evidence="2 3">
    <name type="scientific">Streptomyces yunnanensis</name>
    <dbReference type="NCBI Taxonomy" id="156453"/>
    <lineage>
        <taxon>Bacteria</taxon>
        <taxon>Bacillati</taxon>
        <taxon>Actinomycetota</taxon>
        <taxon>Actinomycetes</taxon>
        <taxon>Kitasatosporales</taxon>
        <taxon>Streptomycetaceae</taxon>
        <taxon>Streptomyces</taxon>
    </lineage>
</organism>
<evidence type="ECO:0000313" key="3">
    <source>
        <dbReference type="Proteomes" id="UP000184388"/>
    </source>
</evidence>
<sequence>MDAVFGTHRASERALAEQMLPALKAGMLLLADRGYPSYRLWCAAQATGADLLWRAAADRHLPVQRVLPDGSYLSRLTNPADSHRQANRGGRSREAGRVPPAPLQPRGPVVRVVEAVITVCTSDGTIRTGHYRLITTLLDPKSAPARELAATYAR</sequence>